<dbReference type="Proteomes" id="UP000278475">
    <property type="component" value="Unassembled WGS sequence"/>
</dbReference>
<proteinExistence type="inferred from homology"/>
<sequence length="165" mass="19045">MVERIEFKPIGYVKTNVPDDEVKLRWRGVEADIVVYDEYIAGLKGIEEYSHIIVTYFFHKLTEEDRKVLVVKPRRLVRFGYKLEELPEVGVFACDSPSRPNLIGISVVKLLEVKGNVLKVSGLDAFDGTPVLDVKPYTPDKHVKEFKIAKWLEEAWRKIEGVQDR</sequence>
<dbReference type="InterPro" id="IPR036413">
    <property type="entry name" value="YaeB-like_sf"/>
</dbReference>
<evidence type="ECO:0000313" key="7">
    <source>
        <dbReference type="Proteomes" id="UP000278475"/>
    </source>
</evidence>
<reference evidence="6 7" key="1">
    <citation type="submission" date="2018-06" db="EMBL/GenBank/DDBJ databases">
        <title>Extensive metabolic versatility and redundancy in microbially diverse, dynamic hydrothermal sediments.</title>
        <authorList>
            <person name="Dombrowski N."/>
            <person name="Teske A."/>
            <person name="Baker B.J."/>
        </authorList>
    </citation>
    <scope>NUCLEOTIDE SEQUENCE [LARGE SCALE GENOMIC DNA]</scope>
    <source>
        <strain evidence="5">B34_G17</strain>
        <strain evidence="4">B66_G16</strain>
    </source>
</reference>
<dbReference type="NCBIfam" id="TIGR00104">
    <property type="entry name" value="tRNA_TsaA"/>
    <property type="match status" value="1"/>
</dbReference>
<dbReference type="InterPro" id="IPR036414">
    <property type="entry name" value="YaeB_N_sf"/>
</dbReference>
<evidence type="ECO:0000313" key="5">
    <source>
        <dbReference type="EMBL" id="RLE53355.1"/>
    </source>
</evidence>
<dbReference type="PANTHER" id="PTHR12818:SF0">
    <property type="entry name" value="TRNA (ADENINE(37)-N6)-METHYLTRANSFERASE"/>
    <property type="match status" value="1"/>
</dbReference>
<dbReference type="EMBL" id="QMQV01000048">
    <property type="protein sequence ID" value="RLE49158.1"/>
    <property type="molecule type" value="Genomic_DNA"/>
</dbReference>
<dbReference type="InterPro" id="IPR040372">
    <property type="entry name" value="YaeB-like"/>
</dbReference>
<name>A0A497ERE9_9CREN</name>
<keyword evidence="1" id="KW-0949">S-adenosyl-L-methionine</keyword>
<comment type="caution">
    <text evidence="4">The sequence shown here is derived from an EMBL/GenBank/DDBJ whole genome shotgun (WGS) entry which is preliminary data.</text>
</comment>
<dbReference type="AlphaFoldDB" id="A0A497ERE9"/>
<evidence type="ECO:0000259" key="3">
    <source>
        <dbReference type="PROSITE" id="PS51668"/>
    </source>
</evidence>
<dbReference type="PROSITE" id="PS51668">
    <property type="entry name" value="TSAA_2"/>
    <property type="match status" value="1"/>
</dbReference>
<organism evidence="4 7">
    <name type="scientific">Thermoproteota archaeon</name>
    <dbReference type="NCBI Taxonomy" id="2056631"/>
    <lineage>
        <taxon>Archaea</taxon>
        <taxon>Thermoproteota</taxon>
    </lineage>
</organism>
<evidence type="ECO:0000256" key="1">
    <source>
        <dbReference type="ARBA" id="ARBA00022691"/>
    </source>
</evidence>
<dbReference type="CDD" id="cd09281">
    <property type="entry name" value="UPF0066"/>
    <property type="match status" value="1"/>
</dbReference>
<gene>
    <name evidence="4" type="primary">tsaA</name>
    <name evidence="4" type="ORF">DRJ31_05840</name>
    <name evidence="5" type="ORF">DRJ33_01270</name>
</gene>
<dbReference type="Proteomes" id="UP000272051">
    <property type="component" value="Unassembled WGS sequence"/>
</dbReference>
<dbReference type="EMBL" id="QMQX01000013">
    <property type="protein sequence ID" value="RLE53355.1"/>
    <property type="molecule type" value="Genomic_DNA"/>
</dbReference>
<dbReference type="GO" id="GO:0032259">
    <property type="term" value="P:methylation"/>
    <property type="evidence" value="ECO:0007669"/>
    <property type="project" value="UniProtKB-KW"/>
</dbReference>
<dbReference type="PANTHER" id="PTHR12818">
    <property type="entry name" value="TRNA (ADENINE(37)-N6)-METHYLTRANSFERASE"/>
    <property type="match status" value="1"/>
</dbReference>
<evidence type="ECO:0000313" key="6">
    <source>
        <dbReference type="Proteomes" id="UP000272051"/>
    </source>
</evidence>
<keyword evidence="4" id="KW-0489">Methyltransferase</keyword>
<comment type="similarity">
    <text evidence="2">Belongs to the tRNA methyltransferase O family.</text>
</comment>
<evidence type="ECO:0000256" key="2">
    <source>
        <dbReference type="ARBA" id="ARBA00033753"/>
    </source>
</evidence>
<dbReference type="SUPFAM" id="SSF118196">
    <property type="entry name" value="YaeB-like"/>
    <property type="match status" value="1"/>
</dbReference>
<protein>
    <submittedName>
        <fullName evidence="4">tRNA (N6-threonylcarbamoyladenosine(37)-N6)-methyltransferase TrmO</fullName>
    </submittedName>
</protein>
<accession>A0A497ERE9</accession>
<dbReference type="Gene3D" id="2.40.30.70">
    <property type="entry name" value="YaeB-like"/>
    <property type="match status" value="1"/>
</dbReference>
<dbReference type="GO" id="GO:0008168">
    <property type="term" value="F:methyltransferase activity"/>
    <property type="evidence" value="ECO:0007669"/>
    <property type="project" value="UniProtKB-KW"/>
</dbReference>
<feature type="domain" description="TsaA-like" evidence="3">
    <location>
        <begin position="7"/>
        <end position="146"/>
    </location>
</feature>
<evidence type="ECO:0000313" key="4">
    <source>
        <dbReference type="EMBL" id="RLE49158.1"/>
    </source>
</evidence>
<keyword evidence="4" id="KW-0808">Transferase</keyword>
<dbReference type="InterPro" id="IPR023370">
    <property type="entry name" value="TrmO-like_N"/>
</dbReference>
<dbReference type="Pfam" id="PF01980">
    <property type="entry name" value="TrmO_N"/>
    <property type="match status" value="1"/>
</dbReference>